<evidence type="ECO:0000256" key="4">
    <source>
        <dbReference type="ARBA" id="ARBA00023237"/>
    </source>
</evidence>
<protein>
    <submittedName>
        <fullName evidence="8">Outer-membrane immunogenic protein</fullName>
    </submittedName>
</protein>
<evidence type="ECO:0000256" key="2">
    <source>
        <dbReference type="ARBA" id="ARBA00022729"/>
    </source>
</evidence>
<evidence type="ECO:0000256" key="1">
    <source>
        <dbReference type="ARBA" id="ARBA00004442"/>
    </source>
</evidence>
<name>A0A917BRQ8_9HYPH</name>
<comment type="caution">
    <text evidence="8">The sequence shown here is derived from an EMBL/GenBank/DDBJ whole genome shotgun (WGS) entry which is preliminary data.</text>
</comment>
<keyword evidence="2 6" id="KW-0732">Signal</keyword>
<dbReference type="EMBL" id="BMCT01000001">
    <property type="protein sequence ID" value="GGF56250.1"/>
    <property type="molecule type" value="Genomic_DNA"/>
</dbReference>
<dbReference type="RefSeq" id="WP_188576752.1">
    <property type="nucleotide sequence ID" value="NZ_BMCT01000001.1"/>
</dbReference>
<evidence type="ECO:0000256" key="3">
    <source>
        <dbReference type="ARBA" id="ARBA00023136"/>
    </source>
</evidence>
<dbReference type="PANTHER" id="PTHR34001:SF3">
    <property type="entry name" value="BLL7405 PROTEIN"/>
    <property type="match status" value="1"/>
</dbReference>
<proteinExistence type="inferred from homology"/>
<accession>A0A917BRQ8</accession>
<organism evidence="8 9">
    <name type="scientific">Azorhizobium oxalatiphilum</name>
    <dbReference type="NCBI Taxonomy" id="980631"/>
    <lineage>
        <taxon>Bacteria</taxon>
        <taxon>Pseudomonadati</taxon>
        <taxon>Pseudomonadota</taxon>
        <taxon>Alphaproteobacteria</taxon>
        <taxon>Hyphomicrobiales</taxon>
        <taxon>Xanthobacteraceae</taxon>
        <taxon>Azorhizobium</taxon>
    </lineage>
</organism>
<keyword evidence="9" id="KW-1185">Reference proteome</keyword>
<evidence type="ECO:0000256" key="5">
    <source>
        <dbReference type="ARBA" id="ARBA00038306"/>
    </source>
</evidence>
<reference evidence="8" key="1">
    <citation type="journal article" date="2014" name="Int. J. Syst. Evol. Microbiol.">
        <title>Complete genome sequence of Corynebacterium casei LMG S-19264T (=DSM 44701T), isolated from a smear-ripened cheese.</title>
        <authorList>
            <consortium name="US DOE Joint Genome Institute (JGI-PGF)"/>
            <person name="Walter F."/>
            <person name="Albersmeier A."/>
            <person name="Kalinowski J."/>
            <person name="Ruckert C."/>
        </authorList>
    </citation>
    <scope>NUCLEOTIDE SEQUENCE</scope>
    <source>
        <strain evidence="8">CCM 7897</strain>
    </source>
</reference>
<dbReference type="InterPro" id="IPR051692">
    <property type="entry name" value="OMP-like"/>
</dbReference>
<dbReference type="Proteomes" id="UP000606044">
    <property type="component" value="Unassembled WGS sequence"/>
</dbReference>
<dbReference type="Pfam" id="PF13505">
    <property type="entry name" value="OMP_b-brl"/>
    <property type="match status" value="1"/>
</dbReference>
<evidence type="ECO:0000313" key="8">
    <source>
        <dbReference type="EMBL" id="GGF56250.1"/>
    </source>
</evidence>
<feature type="domain" description="Outer membrane protein beta-barrel" evidence="7">
    <location>
        <begin position="7"/>
        <end position="231"/>
    </location>
</feature>
<evidence type="ECO:0000259" key="7">
    <source>
        <dbReference type="Pfam" id="PF13505"/>
    </source>
</evidence>
<keyword evidence="4" id="KW-0998">Cell outer membrane</keyword>
<dbReference type="InterPro" id="IPR027385">
    <property type="entry name" value="Beta-barrel_OMP"/>
</dbReference>
<comment type="subcellular location">
    <subcellularLocation>
        <location evidence="1">Cell outer membrane</location>
    </subcellularLocation>
</comment>
<dbReference type="GO" id="GO:0009279">
    <property type="term" value="C:cell outer membrane"/>
    <property type="evidence" value="ECO:0007669"/>
    <property type="project" value="UniProtKB-SubCell"/>
</dbReference>
<evidence type="ECO:0000256" key="6">
    <source>
        <dbReference type="SAM" id="SignalP"/>
    </source>
</evidence>
<dbReference type="AlphaFoldDB" id="A0A917BRQ8"/>
<dbReference type="InterPro" id="IPR011250">
    <property type="entry name" value="OMP/PagP_B-barrel"/>
</dbReference>
<dbReference type="PANTHER" id="PTHR34001">
    <property type="entry name" value="BLL7405 PROTEIN"/>
    <property type="match status" value="1"/>
</dbReference>
<feature type="signal peptide" evidence="6">
    <location>
        <begin position="1"/>
        <end position="20"/>
    </location>
</feature>
<comment type="similarity">
    <text evidence="5">Belongs to the Omp25/RopB family.</text>
</comment>
<keyword evidence="3" id="KW-0472">Membrane</keyword>
<feature type="chain" id="PRO_5037756056" evidence="6">
    <location>
        <begin position="21"/>
        <end position="231"/>
    </location>
</feature>
<sequence>MKRILLAALLATAAGAPAMAADLAARYPVKAVVAPVVPVFSWTGFYVGGNLGYGGGTNDYAFGTPLTSVTGSANAGGFVGGGQIGYNYQFANNVVLGLETDIQWTGIENNVSAASLNVSTSLDYFGTVRARLGYAIDRFLPYVTGGLAYGKTKTSANLAYITNDIFSGSSTNTGWTVGGGVEYAVTGNWTFKTEYLYVDLGSNDYTSLTTTDAMSVDNAYHVVRAGLNYKF</sequence>
<gene>
    <name evidence="8" type="ORF">GCM10007301_14830</name>
</gene>
<dbReference type="SUPFAM" id="SSF56925">
    <property type="entry name" value="OMPA-like"/>
    <property type="match status" value="1"/>
</dbReference>
<dbReference type="Gene3D" id="2.40.160.20">
    <property type="match status" value="1"/>
</dbReference>
<reference evidence="8" key="2">
    <citation type="submission" date="2020-09" db="EMBL/GenBank/DDBJ databases">
        <authorList>
            <person name="Sun Q."/>
            <person name="Sedlacek I."/>
        </authorList>
    </citation>
    <scope>NUCLEOTIDE SEQUENCE</scope>
    <source>
        <strain evidence="8">CCM 7897</strain>
    </source>
</reference>
<evidence type="ECO:0000313" key="9">
    <source>
        <dbReference type="Proteomes" id="UP000606044"/>
    </source>
</evidence>